<organism evidence="3">
    <name type="scientific">Thermosphaera aggregans</name>
    <dbReference type="NCBI Taxonomy" id="54254"/>
    <lineage>
        <taxon>Archaea</taxon>
        <taxon>Thermoproteota</taxon>
        <taxon>Thermoprotei</taxon>
        <taxon>Desulfurococcales</taxon>
        <taxon>Desulfurococcaceae</taxon>
        <taxon>Thermosphaera</taxon>
    </lineage>
</organism>
<reference evidence="3" key="1">
    <citation type="journal article" date="2020" name="mSystems">
        <title>Genome- and Community-Level Interaction Insights into Carbon Utilization and Element Cycling Functions of Hydrothermarchaeota in Hydrothermal Sediment.</title>
        <authorList>
            <person name="Zhou Z."/>
            <person name="Liu Y."/>
            <person name="Xu W."/>
            <person name="Pan J."/>
            <person name="Luo Z.H."/>
            <person name="Li M."/>
        </authorList>
    </citation>
    <scope>NUCLEOTIDE SEQUENCE [LARGE SCALE GENOMIC DNA]</scope>
    <source>
        <strain evidence="3">SpSt-23</strain>
    </source>
</reference>
<dbReference type="AlphaFoldDB" id="A0A7C2BKC4"/>
<dbReference type="SUPFAM" id="SSF52980">
    <property type="entry name" value="Restriction endonuclease-like"/>
    <property type="match status" value="1"/>
</dbReference>
<dbReference type="InterPro" id="IPR011604">
    <property type="entry name" value="PDDEXK-like_dom_sf"/>
</dbReference>
<dbReference type="InterPro" id="IPR011335">
    <property type="entry name" value="Restrct_endonuc-II-like"/>
</dbReference>
<comment type="caution">
    <text evidence="3">The sequence shown here is derived from an EMBL/GenBank/DDBJ whole genome shotgun (WGS) entry which is preliminary data.</text>
</comment>
<feature type="domain" description="PD-(D/E)XK endonuclease-like" evidence="2">
    <location>
        <begin position="46"/>
        <end position="149"/>
    </location>
</feature>
<protein>
    <recommendedName>
        <fullName evidence="2">PD-(D/E)XK endonuclease-like domain-containing protein</fullName>
    </recommendedName>
</protein>
<sequence>MGGNFYSWTTRSIMGIFLMSSRGVRSIIERTFNCPYFKKNNDVLEKAYDKHSSMVETIKRVLEKKGMDCHQEFSITHGNVRGKIDLLCSRGDDEEYIIEVKSSKFSRSRVMKDFLQLASYTYVLVQQDKGNKRFIPVLVYSYGSKLLFLKVKKESKLWSILIKFGEMVVENLKSADSHTSRRMYVISELCYYCLNDNCPFKQSSEEDHAGSK</sequence>
<evidence type="ECO:0000256" key="1">
    <source>
        <dbReference type="ARBA" id="ARBA00001936"/>
    </source>
</evidence>
<dbReference type="Gene3D" id="3.90.320.10">
    <property type="match status" value="1"/>
</dbReference>
<accession>A0A7C2BKC4</accession>
<evidence type="ECO:0000259" key="2">
    <source>
        <dbReference type="Pfam" id="PF12705"/>
    </source>
</evidence>
<comment type="cofactor">
    <cofactor evidence="1">
        <name>Mn(2+)</name>
        <dbReference type="ChEBI" id="CHEBI:29035"/>
    </cofactor>
</comment>
<dbReference type="InterPro" id="IPR038726">
    <property type="entry name" value="PDDEXK_AddAB-type"/>
</dbReference>
<name>A0A7C2BKC4_9CREN</name>
<gene>
    <name evidence="3" type="ORF">ENP55_02165</name>
</gene>
<proteinExistence type="predicted"/>
<evidence type="ECO:0000313" key="3">
    <source>
        <dbReference type="EMBL" id="HEF87110.1"/>
    </source>
</evidence>
<dbReference type="EMBL" id="DSJT01000008">
    <property type="protein sequence ID" value="HEF87110.1"/>
    <property type="molecule type" value="Genomic_DNA"/>
</dbReference>
<dbReference type="Pfam" id="PF12705">
    <property type="entry name" value="PDDEXK_1"/>
    <property type="match status" value="1"/>
</dbReference>